<protein>
    <recommendedName>
        <fullName evidence="4">Apple domain-containing protein</fullName>
    </recommendedName>
</protein>
<dbReference type="EMBL" id="BLXT01003762">
    <property type="protein sequence ID" value="GFO06081.1"/>
    <property type="molecule type" value="Genomic_DNA"/>
</dbReference>
<evidence type="ECO:0008006" key="4">
    <source>
        <dbReference type="Google" id="ProtNLM"/>
    </source>
</evidence>
<feature type="chain" id="PRO_5043663155" description="Apple domain-containing protein" evidence="1">
    <location>
        <begin position="27"/>
        <end position="115"/>
    </location>
</feature>
<comment type="caution">
    <text evidence="2">The sequence shown here is derived from an EMBL/GenBank/DDBJ whole genome shotgun (WGS) entry which is preliminary data.</text>
</comment>
<evidence type="ECO:0000313" key="3">
    <source>
        <dbReference type="Proteomes" id="UP000735302"/>
    </source>
</evidence>
<reference evidence="2 3" key="1">
    <citation type="journal article" date="2021" name="Elife">
        <title>Chloroplast acquisition without the gene transfer in kleptoplastic sea slugs, Plakobranchus ocellatus.</title>
        <authorList>
            <person name="Maeda T."/>
            <person name="Takahashi S."/>
            <person name="Yoshida T."/>
            <person name="Shimamura S."/>
            <person name="Takaki Y."/>
            <person name="Nagai Y."/>
            <person name="Toyoda A."/>
            <person name="Suzuki Y."/>
            <person name="Arimoto A."/>
            <person name="Ishii H."/>
            <person name="Satoh N."/>
            <person name="Nishiyama T."/>
            <person name="Hasebe M."/>
            <person name="Maruyama T."/>
            <person name="Minagawa J."/>
            <person name="Obokata J."/>
            <person name="Shigenobu S."/>
        </authorList>
    </citation>
    <scope>NUCLEOTIDE SEQUENCE [LARGE SCALE GENOMIC DNA]</scope>
</reference>
<evidence type="ECO:0000256" key="1">
    <source>
        <dbReference type="SAM" id="SignalP"/>
    </source>
</evidence>
<keyword evidence="3" id="KW-1185">Reference proteome</keyword>
<dbReference type="AlphaFoldDB" id="A0AAV4ACI4"/>
<sequence length="115" mass="12825">MNLIKISLFKKRSILGLLLAFSAVCADESSMKHEIFEKFSSENSKLNNSESLLDTFEVDSRIGCIHSCLDSSTCISVNLKVNTAQEVEQVQCELMSSIAQTSDGLYASPGWEYYR</sequence>
<evidence type="ECO:0000313" key="2">
    <source>
        <dbReference type="EMBL" id="GFO06081.1"/>
    </source>
</evidence>
<gene>
    <name evidence="2" type="ORF">PoB_003258600</name>
</gene>
<dbReference type="Proteomes" id="UP000735302">
    <property type="component" value="Unassembled WGS sequence"/>
</dbReference>
<organism evidence="2 3">
    <name type="scientific">Plakobranchus ocellatus</name>
    <dbReference type="NCBI Taxonomy" id="259542"/>
    <lineage>
        <taxon>Eukaryota</taxon>
        <taxon>Metazoa</taxon>
        <taxon>Spiralia</taxon>
        <taxon>Lophotrochozoa</taxon>
        <taxon>Mollusca</taxon>
        <taxon>Gastropoda</taxon>
        <taxon>Heterobranchia</taxon>
        <taxon>Euthyneura</taxon>
        <taxon>Panpulmonata</taxon>
        <taxon>Sacoglossa</taxon>
        <taxon>Placobranchoidea</taxon>
        <taxon>Plakobranchidae</taxon>
        <taxon>Plakobranchus</taxon>
    </lineage>
</organism>
<proteinExistence type="predicted"/>
<feature type="signal peptide" evidence="1">
    <location>
        <begin position="1"/>
        <end position="26"/>
    </location>
</feature>
<keyword evidence="1" id="KW-0732">Signal</keyword>
<name>A0AAV4ACI4_9GAST</name>
<accession>A0AAV4ACI4</accession>